<dbReference type="EMBL" id="PUEJ01000008">
    <property type="protein sequence ID" value="PRH85546.1"/>
    <property type="molecule type" value="Genomic_DNA"/>
</dbReference>
<protein>
    <recommendedName>
        <fullName evidence="3">Lipoprotein</fullName>
    </recommendedName>
</protein>
<dbReference type="PROSITE" id="PS51257">
    <property type="entry name" value="PROKAR_LIPOPROTEIN"/>
    <property type="match status" value="1"/>
</dbReference>
<evidence type="ECO:0000313" key="1">
    <source>
        <dbReference type="EMBL" id="PRH85546.1"/>
    </source>
</evidence>
<dbReference type="Proteomes" id="UP000237682">
    <property type="component" value="Unassembled WGS sequence"/>
</dbReference>
<accession>A0A2S9Q863</accession>
<name>A0A2S9Q863_9HYPH</name>
<dbReference type="OrthoDB" id="8447042at2"/>
<evidence type="ECO:0008006" key="3">
    <source>
        <dbReference type="Google" id="ProtNLM"/>
    </source>
</evidence>
<keyword evidence="2" id="KW-1185">Reference proteome</keyword>
<comment type="caution">
    <text evidence="1">The sequence shown here is derived from an EMBL/GenBank/DDBJ whole genome shotgun (WGS) entry which is preliminary data.</text>
</comment>
<dbReference type="RefSeq" id="WP_105864106.1">
    <property type="nucleotide sequence ID" value="NZ_PUEJ01000008.1"/>
</dbReference>
<organism evidence="1 2">
    <name type="scientific">Labrys okinawensis</name>
    <dbReference type="NCBI Taxonomy" id="346911"/>
    <lineage>
        <taxon>Bacteria</taxon>
        <taxon>Pseudomonadati</taxon>
        <taxon>Pseudomonadota</taxon>
        <taxon>Alphaproteobacteria</taxon>
        <taxon>Hyphomicrobiales</taxon>
        <taxon>Xanthobacteraceae</taxon>
        <taxon>Labrys</taxon>
    </lineage>
</organism>
<proteinExistence type="predicted"/>
<evidence type="ECO:0000313" key="2">
    <source>
        <dbReference type="Proteomes" id="UP000237682"/>
    </source>
</evidence>
<sequence>MLRLCTLFAPLAMLGACSTTPPKVESVTRALERPIVACRTQQHVGTLHASGEQFQREFDNHMADGRCRRFTAGQKVRDRTKTSFVDPGNGVRYYIYQGG</sequence>
<dbReference type="AlphaFoldDB" id="A0A2S9Q863"/>
<gene>
    <name evidence="1" type="ORF">C5L14_21420</name>
</gene>
<reference evidence="1 2" key="1">
    <citation type="submission" date="2018-02" db="EMBL/GenBank/DDBJ databases">
        <title>Whole genome sequencing of endophytic bacterium.</title>
        <authorList>
            <person name="Eedara R."/>
            <person name="Podile A.R."/>
        </authorList>
    </citation>
    <scope>NUCLEOTIDE SEQUENCE [LARGE SCALE GENOMIC DNA]</scope>
    <source>
        <strain evidence="1 2">RP1T</strain>
    </source>
</reference>